<proteinExistence type="predicted"/>
<sequence length="139" mass="15856">MHAVTDANGRPLSFFIVAGQISDYSSAASLLDFLFKAKWMLADRGYHAECFRAVLERPDYQDPCAGRWPGAYRSACICRQSFAFSTFLYRYRNLIERFFGKLKHARGSATRYDKRVDSFLAAIKNLLSTAVDQRFESTA</sequence>
<dbReference type="EMBL" id="CP061510">
    <property type="protein sequence ID" value="QSB45372.1"/>
    <property type="molecule type" value="Genomic_DNA"/>
</dbReference>
<organism evidence="2 3">
    <name type="scientific">Tsuneonella flava</name>
    <dbReference type="NCBI Taxonomy" id="2055955"/>
    <lineage>
        <taxon>Bacteria</taxon>
        <taxon>Pseudomonadati</taxon>
        <taxon>Pseudomonadota</taxon>
        <taxon>Alphaproteobacteria</taxon>
        <taxon>Sphingomonadales</taxon>
        <taxon>Erythrobacteraceae</taxon>
        <taxon>Tsuneonella</taxon>
    </lineage>
</organism>
<dbReference type="Proteomes" id="UP000663637">
    <property type="component" value="Chromosome"/>
</dbReference>
<evidence type="ECO:0000259" key="1">
    <source>
        <dbReference type="Pfam" id="PF01609"/>
    </source>
</evidence>
<accession>A0ABX7KD19</accession>
<protein>
    <submittedName>
        <fullName evidence="2">Transposase</fullName>
    </submittedName>
</protein>
<dbReference type="InterPro" id="IPR002559">
    <property type="entry name" value="Transposase_11"/>
</dbReference>
<keyword evidence="3" id="KW-1185">Reference proteome</keyword>
<dbReference type="RefSeq" id="WP_205444349.1">
    <property type="nucleotide sequence ID" value="NZ_CP061510.1"/>
</dbReference>
<name>A0ABX7KD19_9SPHN</name>
<feature type="domain" description="Transposase IS4-like" evidence="1">
    <location>
        <begin position="1"/>
        <end position="127"/>
    </location>
</feature>
<evidence type="ECO:0000313" key="2">
    <source>
        <dbReference type="EMBL" id="QSB45372.1"/>
    </source>
</evidence>
<gene>
    <name evidence="2" type="ORF">IDJ81_04405</name>
</gene>
<dbReference type="Pfam" id="PF01609">
    <property type="entry name" value="DDE_Tnp_1"/>
    <property type="match status" value="1"/>
</dbReference>
<reference evidence="2 3" key="1">
    <citation type="submission" date="2020-09" db="EMBL/GenBank/DDBJ databases">
        <title>Complete genome sequence of altererythrobacter flavus SS-21NJ, isolated from Dongying oil sludge in Shandong province.</title>
        <authorList>
            <person name="Sun S."/>
            <person name="Zhang Z."/>
        </authorList>
    </citation>
    <scope>NUCLEOTIDE SEQUENCE [LARGE SCALE GENOMIC DNA]</scope>
    <source>
        <strain evidence="2 3">SS-21NJ</strain>
    </source>
</reference>
<evidence type="ECO:0000313" key="3">
    <source>
        <dbReference type="Proteomes" id="UP000663637"/>
    </source>
</evidence>